<keyword evidence="1 5" id="KW-0732">Signal</keyword>
<organism evidence="7 8">
    <name type="scientific">Stutzerimonas stutzeri</name>
    <name type="common">Pseudomonas stutzeri</name>
    <dbReference type="NCBI Taxonomy" id="316"/>
    <lineage>
        <taxon>Bacteria</taxon>
        <taxon>Pseudomonadati</taxon>
        <taxon>Pseudomonadota</taxon>
        <taxon>Gammaproteobacteria</taxon>
        <taxon>Pseudomonadales</taxon>
        <taxon>Pseudomonadaceae</taxon>
        <taxon>Stutzerimonas</taxon>
    </lineage>
</organism>
<keyword evidence="2" id="KW-0472">Membrane</keyword>
<feature type="chain" id="PRO_5001527280" description="C-type lysozyme inhibitor domain-containing protein" evidence="5">
    <location>
        <begin position="23"/>
        <end position="111"/>
    </location>
</feature>
<dbReference type="KEGG" id="pstu:UIB01_01655"/>
<gene>
    <name evidence="7" type="ORF">UIB01_01655</name>
</gene>
<proteinExistence type="predicted"/>
<feature type="signal peptide" evidence="5">
    <location>
        <begin position="1"/>
        <end position="22"/>
    </location>
</feature>
<dbReference type="EMBL" id="CP007509">
    <property type="protein sequence ID" value="AHY41229.1"/>
    <property type="molecule type" value="Genomic_DNA"/>
</dbReference>
<protein>
    <recommendedName>
        <fullName evidence="6">C-type lysozyme inhibitor domain-containing protein</fullName>
    </recommendedName>
</protein>
<dbReference type="Gene3D" id="2.40.128.200">
    <property type="match status" value="1"/>
</dbReference>
<dbReference type="SUPFAM" id="SSF141488">
    <property type="entry name" value="YdhA-like"/>
    <property type="match status" value="1"/>
</dbReference>
<name>A0A023WN48_STUST</name>
<evidence type="ECO:0000256" key="5">
    <source>
        <dbReference type="SAM" id="SignalP"/>
    </source>
</evidence>
<dbReference type="OrthoDB" id="6980573at2"/>
<evidence type="ECO:0000256" key="4">
    <source>
        <dbReference type="ARBA" id="ARBA00023288"/>
    </source>
</evidence>
<keyword evidence="3" id="KW-0564">Palmitate</keyword>
<dbReference type="PATRIC" id="fig|316.97.peg.334"/>
<dbReference type="InterPro" id="IPR018660">
    <property type="entry name" value="MliC"/>
</dbReference>
<evidence type="ECO:0000259" key="6">
    <source>
        <dbReference type="Pfam" id="PF09864"/>
    </source>
</evidence>
<evidence type="ECO:0000313" key="7">
    <source>
        <dbReference type="EMBL" id="AHY41229.1"/>
    </source>
</evidence>
<feature type="domain" description="C-type lysozyme inhibitor" evidence="6">
    <location>
        <begin position="31"/>
        <end position="98"/>
    </location>
</feature>
<evidence type="ECO:0000256" key="3">
    <source>
        <dbReference type="ARBA" id="ARBA00023139"/>
    </source>
</evidence>
<evidence type="ECO:0000256" key="2">
    <source>
        <dbReference type="ARBA" id="ARBA00023136"/>
    </source>
</evidence>
<dbReference type="InterPro" id="IPR036328">
    <property type="entry name" value="MliC_sf"/>
</dbReference>
<evidence type="ECO:0000256" key="1">
    <source>
        <dbReference type="ARBA" id="ARBA00022729"/>
    </source>
</evidence>
<dbReference type="Proteomes" id="UP000025238">
    <property type="component" value="Chromosome"/>
</dbReference>
<keyword evidence="4" id="KW-0449">Lipoprotein</keyword>
<dbReference type="Pfam" id="PF09864">
    <property type="entry name" value="MliC"/>
    <property type="match status" value="1"/>
</dbReference>
<evidence type="ECO:0000313" key="8">
    <source>
        <dbReference type="Proteomes" id="UP000025238"/>
    </source>
</evidence>
<reference evidence="7 8" key="1">
    <citation type="submission" date="2014-03" db="EMBL/GenBank/DDBJ databases">
        <title>Complete genome sequence of Pseudomonas stutzeri 19SMN4.</title>
        <authorList>
            <person name="Brunet-Galmes I."/>
            <person name="Nogales B."/>
            <person name="Busquets A."/>
            <person name="Pena A."/>
            <person name="Gomila M."/>
            <person name="Garcia-Valdes E."/>
            <person name="Lalucat J."/>
            <person name="Bennasar A."/>
            <person name="Bosch R."/>
        </authorList>
    </citation>
    <scope>NUCLEOTIDE SEQUENCE [LARGE SCALE GENOMIC DNA]</scope>
    <source>
        <strain evidence="7 8">19SMN4</strain>
    </source>
</reference>
<dbReference type="AlphaFoldDB" id="A0A023WN48"/>
<accession>A0A023WN48</accession>
<dbReference type="PROSITE" id="PS51257">
    <property type="entry name" value="PROKAR_LIPOPROTEIN"/>
    <property type="match status" value="1"/>
</dbReference>
<sequence length="111" mass="12229">MKRGLSMLVAALLLGGCGHWQSGPDAPFVRWKCQSQQNIAWRYANEQRSAIDLKVGNSERVHTLRKEPATRGSFYSDGVIAFHDKGNEALVYRVADDKVLAHGCSASLISI</sequence>